<evidence type="ECO:0000256" key="4">
    <source>
        <dbReference type="ARBA" id="ARBA00022833"/>
    </source>
</evidence>
<dbReference type="InterPro" id="IPR051453">
    <property type="entry name" value="MBL_Glyoxalase_II"/>
</dbReference>
<dbReference type="GO" id="GO:0046872">
    <property type="term" value="F:metal ion binding"/>
    <property type="evidence" value="ECO:0007669"/>
    <property type="project" value="UniProtKB-KW"/>
</dbReference>
<gene>
    <name evidence="6" type="ORF">ACD_3C00225G0017</name>
</gene>
<dbReference type="GO" id="GO:0016787">
    <property type="term" value="F:hydrolase activity"/>
    <property type="evidence" value="ECO:0007669"/>
    <property type="project" value="UniProtKB-KW"/>
</dbReference>
<dbReference type="Pfam" id="PF00753">
    <property type="entry name" value="Lactamase_B"/>
    <property type="match status" value="1"/>
</dbReference>
<protein>
    <submittedName>
        <fullName evidence="6">Metallo-beta-lactamase family protein</fullName>
    </submittedName>
</protein>
<comment type="caution">
    <text evidence="6">The sequence shown here is derived from an EMBL/GenBank/DDBJ whole genome shotgun (WGS) entry which is preliminary data.</text>
</comment>
<dbReference type="AlphaFoldDB" id="K2GAV8"/>
<dbReference type="EMBL" id="AMFJ01000499">
    <property type="protein sequence ID" value="EKE27314.1"/>
    <property type="molecule type" value="Genomic_DNA"/>
</dbReference>
<dbReference type="SUPFAM" id="SSF56281">
    <property type="entry name" value="Metallo-hydrolase/oxidoreductase"/>
    <property type="match status" value="1"/>
</dbReference>
<keyword evidence="3" id="KW-0378">Hydrolase</keyword>
<evidence type="ECO:0000256" key="1">
    <source>
        <dbReference type="ARBA" id="ARBA00001947"/>
    </source>
</evidence>
<dbReference type="CDD" id="cd06262">
    <property type="entry name" value="metallo-hydrolase-like_MBL-fold"/>
    <property type="match status" value="1"/>
</dbReference>
<evidence type="ECO:0000313" key="6">
    <source>
        <dbReference type="EMBL" id="EKE27314.1"/>
    </source>
</evidence>
<evidence type="ECO:0000256" key="2">
    <source>
        <dbReference type="ARBA" id="ARBA00022723"/>
    </source>
</evidence>
<reference evidence="6" key="1">
    <citation type="journal article" date="2012" name="Science">
        <title>Fermentation, hydrogen, and sulfur metabolism in multiple uncultivated bacterial phyla.</title>
        <authorList>
            <person name="Wrighton K.C."/>
            <person name="Thomas B.C."/>
            <person name="Sharon I."/>
            <person name="Miller C.S."/>
            <person name="Castelle C.J."/>
            <person name="VerBerkmoes N.C."/>
            <person name="Wilkins M.J."/>
            <person name="Hettich R.L."/>
            <person name="Lipton M.S."/>
            <person name="Williams K.H."/>
            <person name="Long P.E."/>
            <person name="Banfield J.F."/>
        </authorList>
    </citation>
    <scope>NUCLEOTIDE SEQUENCE [LARGE SCALE GENOMIC DNA]</scope>
</reference>
<keyword evidence="4" id="KW-0862">Zinc</keyword>
<organism evidence="6">
    <name type="scientific">uncultured bacterium</name>
    <name type="common">gcode 4</name>
    <dbReference type="NCBI Taxonomy" id="1234023"/>
    <lineage>
        <taxon>Bacteria</taxon>
        <taxon>environmental samples</taxon>
    </lineage>
</organism>
<evidence type="ECO:0000259" key="5">
    <source>
        <dbReference type="SMART" id="SM00849"/>
    </source>
</evidence>
<sequence length="208" mass="24818">MSAQTEIINIWSPSGESWNSYLFSYKGKNNIVDAGFLDYEKLTDALKDKSGDVQNLFLTHWHFDHIARVEKLFEIFPDMDCHIHKKELIFLEKSEYNLSQYYKEDFKLSKKISSKIKTFEDWDIIDWVKVIHTPGHTTWSSCFHIEELDVCFTWDTMFPDTYWRTDLPTWNIDEMKISLSTLFELPPETVIYPWHMDNEVLENIKISL</sequence>
<keyword evidence="2" id="KW-0479">Metal-binding</keyword>
<comment type="cofactor">
    <cofactor evidence="1">
        <name>Zn(2+)</name>
        <dbReference type="ChEBI" id="CHEBI:29105"/>
    </cofactor>
</comment>
<dbReference type="InterPro" id="IPR036866">
    <property type="entry name" value="RibonucZ/Hydroxyglut_hydro"/>
</dbReference>
<feature type="domain" description="Metallo-beta-lactamase" evidence="5">
    <location>
        <begin position="17"/>
        <end position="195"/>
    </location>
</feature>
<dbReference type="PANTHER" id="PTHR46233:SF3">
    <property type="entry name" value="HYDROXYACYLGLUTATHIONE HYDROLASE GLOC"/>
    <property type="match status" value="1"/>
</dbReference>
<dbReference type="SMART" id="SM00849">
    <property type="entry name" value="Lactamase_B"/>
    <property type="match status" value="1"/>
</dbReference>
<proteinExistence type="predicted"/>
<dbReference type="PANTHER" id="PTHR46233">
    <property type="entry name" value="HYDROXYACYLGLUTATHIONE HYDROLASE GLOC"/>
    <property type="match status" value="1"/>
</dbReference>
<name>K2GAV8_9BACT</name>
<dbReference type="InterPro" id="IPR001279">
    <property type="entry name" value="Metallo-B-lactamas"/>
</dbReference>
<evidence type="ECO:0000256" key="3">
    <source>
        <dbReference type="ARBA" id="ARBA00022801"/>
    </source>
</evidence>
<dbReference type="Gene3D" id="3.60.15.10">
    <property type="entry name" value="Ribonuclease Z/Hydroxyacylglutathione hydrolase-like"/>
    <property type="match status" value="1"/>
</dbReference>
<accession>K2GAV8</accession>